<feature type="non-terminal residue" evidence="2">
    <location>
        <position position="53"/>
    </location>
</feature>
<keyword evidence="2" id="KW-0378">Hydrolase</keyword>
<feature type="non-terminal residue" evidence="2">
    <location>
        <position position="1"/>
    </location>
</feature>
<keyword evidence="2" id="KW-0255">Endonuclease</keyword>
<gene>
    <name evidence="2" type="ORF">AVDCRST_MAG40-788</name>
</gene>
<reference evidence="2" key="1">
    <citation type="submission" date="2020-02" db="EMBL/GenBank/DDBJ databases">
        <authorList>
            <person name="Meier V. D."/>
        </authorList>
    </citation>
    <scope>NUCLEOTIDE SEQUENCE</scope>
    <source>
        <strain evidence="2">AVDCRST_MAG40</strain>
    </source>
</reference>
<proteinExistence type="predicted"/>
<keyword evidence="2" id="KW-0540">Nuclease</keyword>
<accession>A0A6J4KJI4</accession>
<name>A0A6J4KJI4_9BACT</name>
<sequence length="53" mass="6046">ALRAPELGRPPPHAHAGALHQGLLRRRDAPSPRSPRTPRRARRQVQNRQRESL</sequence>
<dbReference type="EMBL" id="CADCTX010000230">
    <property type="protein sequence ID" value="CAA9307924.1"/>
    <property type="molecule type" value="Genomic_DNA"/>
</dbReference>
<feature type="compositionally biased region" description="Basic residues" evidence="1">
    <location>
        <begin position="36"/>
        <end position="45"/>
    </location>
</feature>
<protein>
    <submittedName>
        <fullName evidence="2">HNH endonuclease family protein</fullName>
    </submittedName>
</protein>
<evidence type="ECO:0000313" key="2">
    <source>
        <dbReference type="EMBL" id="CAA9307924.1"/>
    </source>
</evidence>
<feature type="region of interest" description="Disordered" evidence="1">
    <location>
        <begin position="1"/>
        <end position="53"/>
    </location>
</feature>
<dbReference type="AlphaFoldDB" id="A0A6J4KJI4"/>
<organism evidence="2">
    <name type="scientific">uncultured Gemmatimonadaceae bacterium</name>
    <dbReference type="NCBI Taxonomy" id="246130"/>
    <lineage>
        <taxon>Bacteria</taxon>
        <taxon>Pseudomonadati</taxon>
        <taxon>Gemmatimonadota</taxon>
        <taxon>Gemmatimonadia</taxon>
        <taxon>Gemmatimonadales</taxon>
        <taxon>Gemmatimonadaceae</taxon>
        <taxon>environmental samples</taxon>
    </lineage>
</organism>
<evidence type="ECO:0000256" key="1">
    <source>
        <dbReference type="SAM" id="MobiDB-lite"/>
    </source>
</evidence>
<dbReference type="GO" id="GO:0004519">
    <property type="term" value="F:endonuclease activity"/>
    <property type="evidence" value="ECO:0007669"/>
    <property type="project" value="UniProtKB-KW"/>
</dbReference>